<sequence length="326" mass="36021">MSSPSSSTLKTLVVATLLCIVCATLVSSISVSLKEAQLINKKLDKQRNILLCAGELTAEEVKDKENVKKAFAKIQPQIVDLQYGYVVDMANLQSDTTQQVLKDNLQNLETQLKAADEDTKKKLQQDIDALNTYIDQMKGIKAYMKVDEEGNLLSGTYNQVKASKDKALSIDVQDNKGSSIKTRAKFALVYLVENDDKKVSKIILPVRSYGLWSTMLGFLALDVDTTTIKGFAYYEHGETPGLGGEVDNKNWKGQWPGKKAFDSEWNPAIHVIKGKVDPKGKDAEYKIDGLSGATITSDGVSTSLEYWLSQSGFGLFLENIREKGFQ</sequence>
<evidence type="ECO:0000256" key="16">
    <source>
        <dbReference type="HAMAP-Rule" id="MF_00427"/>
    </source>
</evidence>
<dbReference type="AlphaFoldDB" id="A0A5S9IR27"/>
<evidence type="ECO:0000256" key="17">
    <source>
        <dbReference type="SAM" id="Coils"/>
    </source>
</evidence>
<proteinExistence type="inferred from homology"/>
<dbReference type="GO" id="GO:0016655">
    <property type="term" value="F:oxidoreductase activity, acting on NAD(P)H, quinone or similar compound as acceptor"/>
    <property type="evidence" value="ECO:0007669"/>
    <property type="project" value="UniProtKB-UniRule"/>
</dbReference>
<evidence type="ECO:0000256" key="6">
    <source>
        <dbReference type="ARBA" id="ARBA00022643"/>
    </source>
</evidence>
<comment type="subunit">
    <text evidence="16">Composed of six subunits; NqrA, NqrB, NqrC, NqrD, NqrE and NqrF.</text>
</comment>
<dbReference type="OrthoDB" id="9794010at2"/>
<keyword evidence="15 16" id="KW-0739">Sodium transport</keyword>
<comment type="catalytic activity">
    <reaction evidence="16">
        <text>a ubiquinone + n Na(+)(in) + NADH + H(+) = a ubiquinol + n Na(+)(out) + NAD(+)</text>
        <dbReference type="Rhea" id="RHEA:47748"/>
        <dbReference type="Rhea" id="RHEA-COMP:9565"/>
        <dbReference type="Rhea" id="RHEA-COMP:9566"/>
        <dbReference type="ChEBI" id="CHEBI:15378"/>
        <dbReference type="ChEBI" id="CHEBI:16389"/>
        <dbReference type="ChEBI" id="CHEBI:17976"/>
        <dbReference type="ChEBI" id="CHEBI:29101"/>
        <dbReference type="ChEBI" id="CHEBI:57540"/>
        <dbReference type="ChEBI" id="CHEBI:57945"/>
        <dbReference type="EC" id="7.2.1.1"/>
    </reaction>
</comment>
<name>A0A5S9IR27_UABAM</name>
<evidence type="ECO:0000256" key="2">
    <source>
        <dbReference type="ARBA" id="ARBA00022475"/>
    </source>
</evidence>
<gene>
    <name evidence="16" type="primary">nqrC</name>
    <name evidence="19" type="ORF">UABAM_03488</name>
</gene>
<dbReference type="Pfam" id="PF04205">
    <property type="entry name" value="FMN_bind"/>
    <property type="match status" value="1"/>
</dbReference>
<dbReference type="PANTHER" id="PTHR37838">
    <property type="entry name" value="NA(+)-TRANSLOCATING NADH-QUINONE REDUCTASE SUBUNIT C"/>
    <property type="match status" value="1"/>
</dbReference>
<keyword evidence="1 16" id="KW-0813">Transport</keyword>
<keyword evidence="5 16" id="KW-0285">Flavoprotein</keyword>
<reference evidence="19 20" key="1">
    <citation type="submission" date="2019-08" db="EMBL/GenBank/DDBJ databases">
        <title>Complete genome sequence of Candidatus Uab amorphum.</title>
        <authorList>
            <person name="Shiratori T."/>
            <person name="Suzuki S."/>
            <person name="Kakizawa Y."/>
            <person name="Ishida K."/>
        </authorList>
    </citation>
    <scope>NUCLEOTIDE SEQUENCE [LARGE SCALE GENOMIC DNA]</scope>
    <source>
        <strain evidence="19 20">SRT547</strain>
    </source>
</reference>
<evidence type="ECO:0000256" key="4">
    <source>
        <dbReference type="ARBA" id="ARBA00022553"/>
    </source>
</evidence>
<feature type="domain" description="FMN-binding" evidence="18">
    <location>
        <begin position="210"/>
        <end position="311"/>
    </location>
</feature>
<organism evidence="19 20">
    <name type="scientific">Uabimicrobium amorphum</name>
    <dbReference type="NCBI Taxonomy" id="2596890"/>
    <lineage>
        <taxon>Bacteria</taxon>
        <taxon>Pseudomonadati</taxon>
        <taxon>Planctomycetota</taxon>
        <taxon>Candidatus Uabimicrobiia</taxon>
        <taxon>Candidatus Uabimicrobiales</taxon>
        <taxon>Candidatus Uabimicrobiaceae</taxon>
        <taxon>Candidatus Uabimicrobium</taxon>
    </lineage>
</organism>
<feature type="coiled-coil region" evidence="17">
    <location>
        <begin position="98"/>
        <end position="125"/>
    </location>
</feature>
<dbReference type="InterPro" id="IPR007329">
    <property type="entry name" value="FMN-bd"/>
</dbReference>
<keyword evidence="17" id="KW-0175">Coiled coil</keyword>
<comment type="subcellular location">
    <subcellularLocation>
        <location evidence="16">Cell membrane</location>
        <topology evidence="16">Single-pass membrane protein</topology>
    </subcellularLocation>
</comment>
<dbReference type="GO" id="GO:0006814">
    <property type="term" value="P:sodium ion transport"/>
    <property type="evidence" value="ECO:0007669"/>
    <property type="project" value="UniProtKB-UniRule"/>
</dbReference>
<protein>
    <recommendedName>
        <fullName evidence="16">Na(+)-translocating NADH-quinone reductase subunit C</fullName>
        <shortName evidence="16">Na(+)-NQR subunit C</shortName>
        <shortName evidence="16">Na(+)-translocating NQR subunit C</shortName>
        <ecNumber evidence="16">7.2.1.1</ecNumber>
    </recommendedName>
    <alternativeName>
        <fullName evidence="16">NQR complex subunit C</fullName>
    </alternativeName>
    <alternativeName>
        <fullName evidence="16">NQR-1 subunit C</fullName>
    </alternativeName>
</protein>
<dbReference type="RefSeq" id="WP_151969245.1">
    <property type="nucleotide sequence ID" value="NZ_AP019860.1"/>
</dbReference>
<dbReference type="HAMAP" id="MF_00427">
    <property type="entry name" value="NqrC"/>
    <property type="match status" value="1"/>
</dbReference>
<keyword evidence="10 16" id="KW-0520">NAD</keyword>
<keyword evidence="8 16" id="KW-1278">Translocase</keyword>
<evidence type="ECO:0000256" key="8">
    <source>
        <dbReference type="ARBA" id="ARBA00022967"/>
    </source>
</evidence>
<evidence type="ECO:0000256" key="15">
    <source>
        <dbReference type="ARBA" id="ARBA00023201"/>
    </source>
</evidence>
<comment type="caution">
    <text evidence="16">Lacks conserved residue(s) required for the propagation of feature annotation.</text>
</comment>
<evidence type="ECO:0000256" key="5">
    <source>
        <dbReference type="ARBA" id="ARBA00022630"/>
    </source>
</evidence>
<keyword evidence="14 16" id="KW-0472">Membrane</keyword>
<evidence type="ECO:0000256" key="7">
    <source>
        <dbReference type="ARBA" id="ARBA00022692"/>
    </source>
</evidence>
<dbReference type="SMART" id="SM00900">
    <property type="entry name" value="FMN_bind"/>
    <property type="match status" value="1"/>
</dbReference>
<accession>A0A5S9IR27</accession>
<keyword evidence="20" id="KW-1185">Reference proteome</keyword>
<evidence type="ECO:0000256" key="14">
    <source>
        <dbReference type="ARBA" id="ARBA00023136"/>
    </source>
</evidence>
<evidence type="ECO:0000313" key="20">
    <source>
        <dbReference type="Proteomes" id="UP000326354"/>
    </source>
</evidence>
<evidence type="ECO:0000256" key="1">
    <source>
        <dbReference type="ARBA" id="ARBA00022448"/>
    </source>
</evidence>
<keyword evidence="3" id="KW-0997">Cell inner membrane</keyword>
<keyword evidence="2 16" id="KW-1003">Cell membrane</keyword>
<evidence type="ECO:0000256" key="11">
    <source>
        <dbReference type="ARBA" id="ARBA00023053"/>
    </source>
</evidence>
<keyword evidence="12 16" id="KW-0406">Ion transport</keyword>
<keyword evidence="13 16" id="KW-0830">Ubiquinone</keyword>
<comment type="function">
    <text evidence="16">NQR complex catalyzes the reduction of ubiquinone-1 to ubiquinol by two successive reactions, coupled with the transport of Na(+) ions from the cytoplasm to the periplasm. NqrA to NqrE are probably involved in the second step, the conversion of ubisemiquinone to ubiquinol.</text>
</comment>
<keyword evidence="7 16" id="KW-0812">Transmembrane</keyword>
<dbReference type="GO" id="GO:0010181">
    <property type="term" value="F:FMN binding"/>
    <property type="evidence" value="ECO:0007669"/>
    <property type="project" value="UniProtKB-UniRule"/>
</dbReference>
<dbReference type="EMBL" id="AP019860">
    <property type="protein sequence ID" value="BBM85125.1"/>
    <property type="molecule type" value="Genomic_DNA"/>
</dbReference>
<evidence type="ECO:0000256" key="3">
    <source>
        <dbReference type="ARBA" id="ARBA00022519"/>
    </source>
</evidence>
<evidence type="ECO:0000256" key="10">
    <source>
        <dbReference type="ARBA" id="ARBA00023027"/>
    </source>
</evidence>
<evidence type="ECO:0000256" key="12">
    <source>
        <dbReference type="ARBA" id="ARBA00023065"/>
    </source>
</evidence>
<evidence type="ECO:0000313" key="19">
    <source>
        <dbReference type="EMBL" id="BBM85125.1"/>
    </source>
</evidence>
<feature type="modified residue" description="FMN phosphoryl threonine" evidence="16">
    <location>
        <position position="294"/>
    </location>
</feature>
<keyword evidence="9 16" id="KW-1133">Transmembrane helix</keyword>
<dbReference type="EC" id="7.2.1.1" evidence="16"/>
<evidence type="ECO:0000256" key="9">
    <source>
        <dbReference type="ARBA" id="ARBA00022989"/>
    </source>
</evidence>
<evidence type="ECO:0000256" key="13">
    <source>
        <dbReference type="ARBA" id="ARBA00023075"/>
    </source>
</evidence>
<keyword evidence="11 16" id="KW-0915">Sodium</keyword>
<comment type="cofactor">
    <cofactor evidence="16">
        <name>FMN</name>
        <dbReference type="ChEBI" id="CHEBI:58210"/>
    </cofactor>
</comment>
<dbReference type="Proteomes" id="UP000326354">
    <property type="component" value="Chromosome"/>
</dbReference>
<keyword evidence="6 16" id="KW-0288">FMN</keyword>
<comment type="similarity">
    <text evidence="16">Belongs to the NqrC family.</text>
</comment>
<evidence type="ECO:0000259" key="18">
    <source>
        <dbReference type="SMART" id="SM00900"/>
    </source>
</evidence>
<keyword evidence="4 16" id="KW-0597">Phosphoprotein</keyword>
<dbReference type="GO" id="GO:0005886">
    <property type="term" value="C:plasma membrane"/>
    <property type="evidence" value="ECO:0007669"/>
    <property type="project" value="UniProtKB-SubCell"/>
</dbReference>
<dbReference type="KEGG" id="uam:UABAM_03488"/>
<dbReference type="PANTHER" id="PTHR37838:SF1">
    <property type="entry name" value="NA(+)-TRANSLOCATING NADH-QUINONE REDUCTASE SUBUNIT C"/>
    <property type="match status" value="1"/>
</dbReference>
<dbReference type="NCBIfam" id="TIGR01938">
    <property type="entry name" value="nqrC"/>
    <property type="match status" value="1"/>
</dbReference>
<dbReference type="InterPro" id="IPR010204">
    <property type="entry name" value="NqrC"/>
</dbReference>